<feature type="transmembrane region" description="Helical" evidence="1">
    <location>
        <begin position="87"/>
        <end position="106"/>
    </location>
</feature>
<evidence type="ECO:0000256" key="1">
    <source>
        <dbReference type="SAM" id="Phobius"/>
    </source>
</evidence>
<comment type="caution">
    <text evidence="2">The sequence shown here is derived from an EMBL/GenBank/DDBJ whole genome shotgun (WGS) entry which is preliminary data.</text>
</comment>
<evidence type="ECO:0000313" key="2">
    <source>
        <dbReference type="EMBL" id="KAF4977918.1"/>
    </source>
</evidence>
<organism evidence="2 3">
    <name type="scientific">Fusarium zealandicum</name>
    <dbReference type="NCBI Taxonomy" id="1053134"/>
    <lineage>
        <taxon>Eukaryota</taxon>
        <taxon>Fungi</taxon>
        <taxon>Dikarya</taxon>
        <taxon>Ascomycota</taxon>
        <taxon>Pezizomycotina</taxon>
        <taxon>Sordariomycetes</taxon>
        <taxon>Hypocreomycetidae</taxon>
        <taxon>Hypocreales</taxon>
        <taxon>Nectriaceae</taxon>
        <taxon>Fusarium</taxon>
        <taxon>Fusarium staphyleae species complex</taxon>
    </lineage>
</organism>
<accession>A0A8H4UJH6</accession>
<sequence>MTLPSSDADIIDIPADLSLVARFYNMESLQPMAALDSFAAMFTINKRGDWDIGMGDLSEAPENVKRFWEAMNKQSATRKAAKQKRPLLLVSLGTVFVNFAARMVGLKGRSQAVREKVRTSVGDVMVEFLEAGGVDGSTGDGLQHPQITFLSLDPPITMHMWEMLGAYKRRGPMCNAMLDQRDGA</sequence>
<gene>
    <name evidence="2" type="ORF">FZEAL_5623</name>
</gene>
<keyword evidence="3" id="KW-1185">Reference proteome</keyword>
<dbReference type="EMBL" id="JABEYC010000411">
    <property type="protein sequence ID" value="KAF4977918.1"/>
    <property type="molecule type" value="Genomic_DNA"/>
</dbReference>
<keyword evidence="1" id="KW-1133">Transmembrane helix</keyword>
<keyword evidence="1" id="KW-0812">Transmembrane</keyword>
<dbReference type="AlphaFoldDB" id="A0A8H4UJH6"/>
<reference evidence="2" key="1">
    <citation type="journal article" date="2020" name="BMC Genomics">
        <title>Correction to: Identification and distribution of gene clusters required for synthesis of sphingolipid metabolism inhibitors in diverse species of the filamentous fungus Fusarium.</title>
        <authorList>
            <person name="Kim H.S."/>
            <person name="Lohmar J.M."/>
            <person name="Busman M."/>
            <person name="Brown D.W."/>
            <person name="Naumann T.A."/>
            <person name="Divon H.H."/>
            <person name="Lysoe E."/>
            <person name="Uhlig S."/>
            <person name="Proctor R.H."/>
        </authorList>
    </citation>
    <scope>NUCLEOTIDE SEQUENCE</scope>
    <source>
        <strain evidence="2">NRRL 22465</strain>
    </source>
</reference>
<reference evidence="2" key="2">
    <citation type="submission" date="2020-05" db="EMBL/GenBank/DDBJ databases">
        <authorList>
            <person name="Kim H.-S."/>
            <person name="Proctor R.H."/>
            <person name="Brown D.W."/>
        </authorList>
    </citation>
    <scope>NUCLEOTIDE SEQUENCE</scope>
    <source>
        <strain evidence="2">NRRL 22465</strain>
    </source>
</reference>
<proteinExistence type="predicted"/>
<protein>
    <submittedName>
        <fullName evidence="2">Uncharacterized protein</fullName>
    </submittedName>
</protein>
<keyword evidence="1" id="KW-0472">Membrane</keyword>
<name>A0A8H4UJH6_9HYPO</name>
<evidence type="ECO:0000313" key="3">
    <source>
        <dbReference type="Proteomes" id="UP000635477"/>
    </source>
</evidence>
<dbReference type="Proteomes" id="UP000635477">
    <property type="component" value="Unassembled WGS sequence"/>
</dbReference>